<accession>B3RIN0</accession>
<dbReference type="SUPFAM" id="SSF52799">
    <property type="entry name" value="(Phosphotyrosine protein) phosphatases II"/>
    <property type="match status" value="1"/>
</dbReference>
<gene>
    <name evidence="1" type="ORF">TRIADDRAFT_52465</name>
</gene>
<dbReference type="OrthoDB" id="2408718at2759"/>
<dbReference type="eggNOG" id="ENOG502QQ9R">
    <property type="taxonomic scope" value="Eukaryota"/>
</dbReference>
<sequence>MAESNITQSELLDLLASFVNHSYKTKDNDVTAGVALERCKHLCKLDYRVTIINNFGGELCGHYPSRILLLQSKCRSQKTDNTEEIRDLMANAKFARCRSRFVVPVILYDKKQICRSSTLASAAEMYGRTSWDVYLGGEYQGPSPLRSMTSSVRNGDFCDRIRGFDIKLLEKLSVNRIFDLMIENKKVKFGIQVTSSEKVDKEHRYDKFSIIPLPYPGCEFFREYKERSYNSKNLFFDWNQSNADAIMDIPKEFLSAFDIDWSTYKSWDLLTLTKNYLKLILACIEQGWHQLPERLDKGEDIFYFCFDFLQYITTEEFSKPCAAKLPPGSPIRSNTDIRCSDARFANDRGGVKHCGYSQNLLSRDLKGHESSDPVYIASGSNPYNCYKELSSSCDSWQFIPETSNLSTSAAAVSPQPLNEFGGFVANLSGIPVKYFMRAKMDLNLKDLGCSLDKLFLIPQCTLVIVHLSLLL</sequence>
<dbReference type="RefSeq" id="XP_002108214.1">
    <property type="nucleotide sequence ID" value="XM_002108178.1"/>
</dbReference>
<dbReference type="CTD" id="6750164"/>
<dbReference type="EMBL" id="DS985241">
    <property type="protein sequence ID" value="EDV29012.1"/>
    <property type="molecule type" value="Genomic_DNA"/>
</dbReference>
<dbReference type="KEGG" id="tad:TRIADDRAFT_52465"/>
<dbReference type="InParanoid" id="B3RIN0"/>
<name>B3RIN0_TRIAD</name>
<dbReference type="InterPro" id="IPR039803">
    <property type="entry name" value="MTMR14_PH-GRAM"/>
</dbReference>
<evidence type="ECO:0000313" key="1">
    <source>
        <dbReference type="EMBL" id="EDV29012.1"/>
    </source>
</evidence>
<dbReference type="PhylomeDB" id="B3RIN0"/>
<dbReference type="Proteomes" id="UP000009022">
    <property type="component" value="Unassembled WGS sequence"/>
</dbReference>
<dbReference type="PANTHER" id="PTHR13524">
    <property type="entry name" value="MYOTUBULARIN-RELATED"/>
    <property type="match status" value="1"/>
</dbReference>
<dbReference type="PANTHER" id="PTHR13524:SF2">
    <property type="entry name" value="MYOTUBULARIN-RELATED PROTEIN 14"/>
    <property type="match status" value="1"/>
</dbReference>
<dbReference type="GeneID" id="6750164"/>
<dbReference type="AlphaFoldDB" id="B3RIN0"/>
<dbReference type="InterPro" id="IPR029021">
    <property type="entry name" value="Prot-tyrosine_phosphatase-like"/>
</dbReference>
<proteinExistence type="predicted"/>
<dbReference type="InterPro" id="IPR039802">
    <property type="entry name" value="MTMR14"/>
</dbReference>
<dbReference type="HOGENOM" id="CLU_580515_0_0_1"/>
<protein>
    <submittedName>
        <fullName evidence="1">Uncharacterized protein</fullName>
    </submittedName>
</protein>
<organism evidence="1 2">
    <name type="scientific">Trichoplax adhaerens</name>
    <name type="common">Trichoplax reptans</name>
    <dbReference type="NCBI Taxonomy" id="10228"/>
    <lineage>
        <taxon>Eukaryota</taxon>
        <taxon>Metazoa</taxon>
        <taxon>Placozoa</taxon>
        <taxon>Uniplacotomia</taxon>
        <taxon>Trichoplacea</taxon>
        <taxon>Trichoplacidae</taxon>
        <taxon>Trichoplax</taxon>
    </lineage>
</organism>
<dbReference type="GO" id="GO:0004438">
    <property type="term" value="F:phosphatidylinositol-3-phosphate phosphatase activity"/>
    <property type="evidence" value="ECO:0000318"/>
    <property type="project" value="GO_Central"/>
</dbReference>
<dbReference type="FunCoup" id="B3RIN0">
    <property type="interactions" value="1112"/>
</dbReference>
<dbReference type="STRING" id="10228.B3RIN0"/>
<dbReference type="CDD" id="cd13213">
    <property type="entry name" value="PH-GRAM_MTMR14"/>
    <property type="match status" value="1"/>
</dbReference>
<keyword evidence="2" id="KW-1185">Reference proteome</keyword>
<reference evidence="1 2" key="1">
    <citation type="journal article" date="2008" name="Nature">
        <title>The Trichoplax genome and the nature of placozoans.</title>
        <authorList>
            <person name="Srivastava M."/>
            <person name="Begovic E."/>
            <person name="Chapman J."/>
            <person name="Putnam N.H."/>
            <person name="Hellsten U."/>
            <person name="Kawashima T."/>
            <person name="Kuo A."/>
            <person name="Mitros T."/>
            <person name="Salamov A."/>
            <person name="Carpenter M.L."/>
            <person name="Signorovitch A.Y."/>
            <person name="Moreno M.A."/>
            <person name="Kamm K."/>
            <person name="Grimwood J."/>
            <person name="Schmutz J."/>
            <person name="Shapiro H."/>
            <person name="Grigoriev I.V."/>
            <person name="Buss L.W."/>
            <person name="Schierwater B."/>
            <person name="Dellaporta S.L."/>
            <person name="Rokhsar D.S."/>
        </authorList>
    </citation>
    <scope>NUCLEOTIDE SEQUENCE [LARGE SCALE GENOMIC DNA]</scope>
    <source>
        <strain evidence="1 2">Grell-BS-1999</strain>
    </source>
</reference>
<evidence type="ECO:0000313" key="2">
    <source>
        <dbReference type="Proteomes" id="UP000009022"/>
    </source>
</evidence>